<feature type="region of interest" description="Disordered" evidence="2">
    <location>
        <begin position="28"/>
        <end position="74"/>
    </location>
</feature>
<gene>
    <name evidence="4" type="ORF">HK100_006494</name>
</gene>
<feature type="region of interest" description="Disordered" evidence="2">
    <location>
        <begin position="732"/>
        <end position="755"/>
    </location>
</feature>
<evidence type="ECO:0000256" key="1">
    <source>
        <dbReference type="ARBA" id="ARBA00008309"/>
    </source>
</evidence>
<comment type="caution">
    <text evidence="4">The sequence shown here is derived from an EMBL/GenBank/DDBJ whole genome shotgun (WGS) entry which is preliminary data.</text>
</comment>
<feature type="compositionally biased region" description="Polar residues" evidence="2">
    <location>
        <begin position="29"/>
        <end position="38"/>
    </location>
</feature>
<feature type="region of interest" description="Disordered" evidence="2">
    <location>
        <begin position="144"/>
        <end position="164"/>
    </location>
</feature>
<evidence type="ECO:0000259" key="3">
    <source>
        <dbReference type="Pfam" id="PF12516"/>
    </source>
</evidence>
<comment type="similarity">
    <text evidence="1">Belongs to the FAM149 family.</text>
</comment>
<dbReference type="Proteomes" id="UP001211907">
    <property type="component" value="Unassembled WGS sequence"/>
</dbReference>
<feature type="domain" description="DUF3719" evidence="3">
    <location>
        <begin position="119"/>
        <end position="168"/>
    </location>
</feature>
<evidence type="ECO:0000313" key="5">
    <source>
        <dbReference type="Proteomes" id="UP001211907"/>
    </source>
</evidence>
<organism evidence="4 5">
    <name type="scientific">Physocladia obscura</name>
    <dbReference type="NCBI Taxonomy" id="109957"/>
    <lineage>
        <taxon>Eukaryota</taxon>
        <taxon>Fungi</taxon>
        <taxon>Fungi incertae sedis</taxon>
        <taxon>Chytridiomycota</taxon>
        <taxon>Chytridiomycota incertae sedis</taxon>
        <taxon>Chytridiomycetes</taxon>
        <taxon>Chytridiales</taxon>
        <taxon>Chytriomycetaceae</taxon>
        <taxon>Physocladia</taxon>
    </lineage>
</organism>
<keyword evidence="5" id="KW-1185">Reference proteome</keyword>
<dbReference type="InterPro" id="IPR022194">
    <property type="entry name" value="DUF3719"/>
</dbReference>
<evidence type="ECO:0000256" key="2">
    <source>
        <dbReference type="SAM" id="MobiDB-lite"/>
    </source>
</evidence>
<proteinExistence type="inferred from homology"/>
<feature type="compositionally biased region" description="Polar residues" evidence="2">
    <location>
        <begin position="648"/>
        <end position="663"/>
    </location>
</feature>
<dbReference type="PANTHER" id="PTHR31997:SF1">
    <property type="entry name" value="AGAP003710-PA"/>
    <property type="match status" value="1"/>
</dbReference>
<name>A0AAD5SVZ7_9FUNG</name>
<sequence length="786" mass="86259">MTANLNTMRTAPTNHQTAQMMHRMRDWSLGSQQKSNVASTPSFSYSSSAGISSQTSAHSTSTITNNNNNNRRILDYAPSSNWSNASTEQSFDAQATMHVRDMLEKLEMYMYNESKSLFANSAQLSAECEEWAQFFPHIRVRGHNQSPQKDLGHEHIPHRSSVSGNSRACVVSPYFYMPQTRATNLQMDGIQLPRDAVVRKPLALDSREFIEGFGLGGVQSLLDWNSCGVIDGFLQNGLHSEIKSATPTSHDPHSTRFSDYHVSPNSIQLKILASSKTNKSHMGASSSLKSLRNALPTASTSEDAIGDSTIFGLALVEWNDLQNEAPCCNSDFILSEGEDKSVLVFVHWDNADVLKNEEDKRNKTSQKSYEITSFDVMFAFQTADWAIYEIHASLLYDFIQSSPKSLNIHLICKESKIVSSNANEEIFAIDGEIEEYFALDDDLEEDFEKSSPTYSRSFQRRGLPPITPNASIRQDIMSNVFDDIWSEVIPLFQPLLSKGCEPSIANSKKQSQQQNILTNSLTNSHQDVFDGLNPTKQPDSQLFEVFGDPEASDDIFSANTQTLLSSAMTIKSLPLQRRDSSARVKTFSLENISTLESANNFGIGISSSRPSSAHRATSSRPNLNSTTRPASGKNYELYLCQQQQQQQANHNRSTNPNTSLSNASTGGITSSPSSSSHIKTSPSRSAMKRGSTGMRLTPLSSGVMPPIGNTNMQQAQGMNDVLFGTSIGVGNSGGGGNNGRPSTSYGERAVTGSTTAKRLPPIKMSAYPIQEGMEGLNFVNSPKNVK</sequence>
<evidence type="ECO:0000313" key="4">
    <source>
        <dbReference type="EMBL" id="KAJ3093666.1"/>
    </source>
</evidence>
<feature type="non-terminal residue" evidence="4">
    <location>
        <position position="1"/>
    </location>
</feature>
<feature type="compositionally biased region" description="Polar residues" evidence="2">
    <location>
        <begin position="740"/>
        <end position="755"/>
    </location>
</feature>
<dbReference type="PANTHER" id="PTHR31997">
    <property type="entry name" value="AGAP003710-PA"/>
    <property type="match status" value="1"/>
</dbReference>
<dbReference type="InterPro" id="IPR039630">
    <property type="entry name" value="FAM149"/>
</dbReference>
<feature type="region of interest" description="Disordered" evidence="2">
    <location>
        <begin position="600"/>
        <end position="703"/>
    </location>
</feature>
<feature type="compositionally biased region" description="Polar residues" evidence="2">
    <location>
        <begin position="600"/>
        <end position="629"/>
    </location>
</feature>
<protein>
    <recommendedName>
        <fullName evidence="3">DUF3719 domain-containing protein</fullName>
    </recommendedName>
</protein>
<dbReference type="Pfam" id="PF12516">
    <property type="entry name" value="DUF3719"/>
    <property type="match status" value="1"/>
</dbReference>
<accession>A0AAD5SVZ7</accession>
<feature type="compositionally biased region" description="Low complexity" evidence="2">
    <location>
        <begin position="39"/>
        <end position="70"/>
    </location>
</feature>
<dbReference type="EMBL" id="JADGJH010003008">
    <property type="protein sequence ID" value="KAJ3093666.1"/>
    <property type="molecule type" value="Genomic_DNA"/>
</dbReference>
<reference evidence="4" key="1">
    <citation type="submission" date="2020-05" db="EMBL/GenBank/DDBJ databases">
        <title>Phylogenomic resolution of chytrid fungi.</title>
        <authorList>
            <person name="Stajich J.E."/>
            <person name="Amses K."/>
            <person name="Simmons R."/>
            <person name="Seto K."/>
            <person name="Myers J."/>
            <person name="Bonds A."/>
            <person name="Quandt C.A."/>
            <person name="Barry K."/>
            <person name="Liu P."/>
            <person name="Grigoriev I."/>
            <person name="Longcore J.E."/>
            <person name="James T.Y."/>
        </authorList>
    </citation>
    <scope>NUCLEOTIDE SEQUENCE</scope>
    <source>
        <strain evidence="4">JEL0513</strain>
    </source>
</reference>
<feature type="compositionally biased region" description="Low complexity" evidence="2">
    <location>
        <begin position="664"/>
        <end position="685"/>
    </location>
</feature>
<dbReference type="AlphaFoldDB" id="A0AAD5SVZ7"/>